<dbReference type="EMBL" id="RXIC02000021">
    <property type="protein sequence ID" value="KAB1220379.1"/>
    <property type="molecule type" value="Genomic_DNA"/>
</dbReference>
<feature type="transmembrane region" description="Helical" evidence="2">
    <location>
        <begin position="263"/>
        <end position="280"/>
    </location>
</feature>
<comment type="caution">
    <text evidence="4">The sequence shown here is derived from an EMBL/GenBank/DDBJ whole genome shotgun (WGS) entry which is preliminary data.</text>
</comment>
<evidence type="ECO:0000313" key="5">
    <source>
        <dbReference type="Proteomes" id="UP000516437"/>
    </source>
</evidence>
<dbReference type="AlphaFoldDB" id="A0A6A1W545"/>
<reference evidence="4 5" key="1">
    <citation type="journal article" date="2019" name="Plant Biotechnol. J.">
        <title>The red bayberry genome and genetic basis of sex determination.</title>
        <authorList>
            <person name="Jia H.M."/>
            <person name="Jia H.J."/>
            <person name="Cai Q.L."/>
            <person name="Wang Y."/>
            <person name="Zhao H.B."/>
            <person name="Yang W.F."/>
            <person name="Wang G.Y."/>
            <person name="Li Y.H."/>
            <person name="Zhan D.L."/>
            <person name="Shen Y.T."/>
            <person name="Niu Q.F."/>
            <person name="Chang L."/>
            <person name="Qiu J."/>
            <person name="Zhao L."/>
            <person name="Xie H.B."/>
            <person name="Fu W.Y."/>
            <person name="Jin J."/>
            <person name="Li X.W."/>
            <person name="Jiao Y."/>
            <person name="Zhou C.C."/>
            <person name="Tu T."/>
            <person name="Chai C.Y."/>
            <person name="Gao J.L."/>
            <person name="Fan L.J."/>
            <person name="van de Weg E."/>
            <person name="Wang J.Y."/>
            <person name="Gao Z.S."/>
        </authorList>
    </citation>
    <scope>NUCLEOTIDE SEQUENCE [LARGE SCALE GENOMIC DNA]</scope>
    <source>
        <tissue evidence="4">Leaves</tissue>
    </source>
</reference>
<dbReference type="Gene3D" id="3.60.21.10">
    <property type="match status" value="1"/>
</dbReference>
<accession>A0A6A1W545</accession>
<dbReference type="GO" id="GO:0016787">
    <property type="term" value="F:hydrolase activity"/>
    <property type="evidence" value="ECO:0007669"/>
    <property type="project" value="InterPro"/>
</dbReference>
<sequence>MAPTTRFSLCSKVRERKDHSPTTLVLLQPDARLNDKYVKFMGRRLDHYDDLCYIFGNNTASGLYRYAPTQDPATSDEEQRFYDAACGRSARSNLPRAASPFTPGEGSSGSVDSMDNHDEFDFDSNEPYVAKDEGAYNVDEVANPEQEEPYELQGSDGDEEIGSVAGDTTTTSIEDSDNPDQEFGSFPVLTYNENYQVQDLAFGTEKIIMGWVRTILQKLGMLTSVTYPYQPDLSRHAIVVAYLSCGFFVAFDIIRTLDDDESIIWWAMHVCLFGFFYFFLKPLIGKASYSNFNKWYVCWILVAAVYHLPSSQPMGVYIRMYLSVFLTFFASSILSLLVFHTIFDGLRLIFSRKGGKWPDIWTILQLSSFISIACCVFLSHCGERLLEQRNLKDQVCSSWLAWVESGTESNLYFPLFYVWDNYGRMYIIYGQFAEGPSEEIYRVYSLWATFIGLYVANYVAETSSNLLCEEDKENIKQKPDFLPMVPWYSGTSADLYKTVFDLVVSISVFLPRSDQRKSQATNNSSFQEENLAEDGVQQGGFLYEPFSDKKELWFDFMADTGDGGNPTYTVARLLAQPDIRITNQNLTLKRGDLLLIGGDIAYPNPSEFTYEKRLFLPFKYALEEPLSAEQDRMTVNERRKVPRCFIIPGNHDWIDGLQTFMDNICDKSWLGGWRMPQRKSYFALKLPKGWWVFGLDLALAGDIDQYQFKFFSDLATRTVGTNDSVIIMTHQPEWLVEWYENNESNNKVYKLIYDYLKERCKLRIAGDIHHYMHHSVEQEESRSINYPQHLLVNGCGGAYVHPTHVFSGFNESHGVPYKFKEAFPSFSQSRKLAGRNSLNFRKQNWQFDFIGGIIYFVLVFSMFPQCELDHIFQVDSISGFWRSCFITVWNAFIYMLDRSYVSLGGATLLAIALILFAPYKGKGSWKPRVMIGILHVSAHLTAALMLMLVLELGVETLVRHKLLATSGYHSLYRWYQSAESRYFPHANTARARIEEWTFGLYPASIKYLMAVFDVPELMAVTRAKICKDGMGTISRGATIVYYASVFLYFWVLSTPAVSFVFGSYLYICVNWFNLHYDEAFSSLRIADYKAFTRFHIKPNGDLQVFTLGVDTVPEEWEVDPNWLQESRDETLLSHNREFPSKWRAASPYQDPLHTVKIIEQFEIPRGDPPH</sequence>
<dbReference type="PANTHER" id="PTHR34211">
    <property type="entry name" value="CALCINEURIN-LIKE METALLO-PHOSPHOESTERASE SUPERFAMILY PROTEIN"/>
    <property type="match status" value="1"/>
</dbReference>
<feature type="transmembrane region" description="Helical" evidence="2">
    <location>
        <begin position="320"/>
        <end position="339"/>
    </location>
</feature>
<feature type="transmembrane region" description="Helical" evidence="2">
    <location>
        <begin position="845"/>
        <end position="864"/>
    </location>
</feature>
<dbReference type="Proteomes" id="UP000516437">
    <property type="component" value="Chromosome 3"/>
</dbReference>
<dbReference type="InterPro" id="IPR029052">
    <property type="entry name" value="Metallo-depent_PP-like"/>
</dbReference>
<feature type="transmembrane region" description="Helical" evidence="2">
    <location>
        <begin position="929"/>
        <end position="950"/>
    </location>
</feature>
<dbReference type="OrthoDB" id="1883418at2759"/>
<dbReference type="PANTHER" id="PTHR34211:SF3">
    <property type="entry name" value="CALCINEURIN-LIKE METALLO-PHOSPHOESTERASE SUPERFAMILY PROTEIN"/>
    <property type="match status" value="1"/>
</dbReference>
<feature type="transmembrane region" description="Helical" evidence="2">
    <location>
        <begin position="1039"/>
        <end position="1067"/>
    </location>
</feature>
<dbReference type="SUPFAM" id="SSF56300">
    <property type="entry name" value="Metallo-dependent phosphatases"/>
    <property type="match status" value="1"/>
</dbReference>
<evidence type="ECO:0000256" key="2">
    <source>
        <dbReference type="SAM" id="Phobius"/>
    </source>
</evidence>
<feature type="domain" description="Calcineurin-like phosphoesterase" evidence="3">
    <location>
        <begin position="556"/>
        <end position="770"/>
    </location>
</feature>
<feature type="transmembrane region" description="Helical" evidence="2">
    <location>
        <begin position="360"/>
        <end position="379"/>
    </location>
</feature>
<evidence type="ECO:0000259" key="3">
    <source>
        <dbReference type="Pfam" id="PF00149"/>
    </source>
</evidence>
<evidence type="ECO:0000256" key="1">
    <source>
        <dbReference type="SAM" id="MobiDB-lite"/>
    </source>
</evidence>
<evidence type="ECO:0000313" key="4">
    <source>
        <dbReference type="EMBL" id="KAB1220379.1"/>
    </source>
</evidence>
<feature type="transmembrane region" description="Helical" evidence="2">
    <location>
        <begin position="237"/>
        <end position="257"/>
    </location>
</feature>
<organism evidence="4 5">
    <name type="scientific">Morella rubra</name>
    <name type="common">Chinese bayberry</name>
    <dbReference type="NCBI Taxonomy" id="262757"/>
    <lineage>
        <taxon>Eukaryota</taxon>
        <taxon>Viridiplantae</taxon>
        <taxon>Streptophyta</taxon>
        <taxon>Embryophyta</taxon>
        <taxon>Tracheophyta</taxon>
        <taxon>Spermatophyta</taxon>
        <taxon>Magnoliopsida</taxon>
        <taxon>eudicotyledons</taxon>
        <taxon>Gunneridae</taxon>
        <taxon>Pentapetalae</taxon>
        <taxon>rosids</taxon>
        <taxon>fabids</taxon>
        <taxon>Fagales</taxon>
        <taxon>Myricaceae</taxon>
        <taxon>Morella</taxon>
    </lineage>
</organism>
<feature type="region of interest" description="Disordered" evidence="1">
    <location>
        <begin position="93"/>
        <end position="160"/>
    </location>
</feature>
<feature type="transmembrane region" description="Helical" evidence="2">
    <location>
        <begin position="900"/>
        <end position="917"/>
    </location>
</feature>
<dbReference type="Pfam" id="PF00149">
    <property type="entry name" value="Metallophos"/>
    <property type="match status" value="1"/>
</dbReference>
<keyword evidence="2" id="KW-0812">Transmembrane</keyword>
<keyword evidence="2" id="KW-1133">Transmembrane helix</keyword>
<gene>
    <name evidence="4" type="ORF">CJ030_MR3G009839</name>
</gene>
<proteinExistence type="predicted"/>
<keyword evidence="5" id="KW-1185">Reference proteome</keyword>
<feature type="compositionally biased region" description="Acidic residues" evidence="1">
    <location>
        <begin position="145"/>
        <end position="160"/>
    </location>
</feature>
<keyword evidence="2" id="KW-0472">Membrane</keyword>
<name>A0A6A1W545_9ROSI</name>
<dbReference type="InterPro" id="IPR004843">
    <property type="entry name" value="Calcineurin-like_PHP"/>
</dbReference>
<protein>
    <recommendedName>
        <fullName evidence="3">Calcineurin-like phosphoesterase domain-containing protein</fullName>
    </recommendedName>
</protein>
<feature type="transmembrane region" description="Helical" evidence="2">
    <location>
        <begin position="876"/>
        <end position="894"/>
    </location>
</feature>